<dbReference type="EMBL" id="AGEL01000013">
    <property type="protein sequence ID" value="EHO16060.1"/>
    <property type="molecule type" value="Genomic_DNA"/>
</dbReference>
<feature type="domain" description="PLD phosphodiesterase" evidence="10">
    <location>
        <begin position="433"/>
        <end position="460"/>
    </location>
</feature>
<evidence type="ECO:0000256" key="1">
    <source>
        <dbReference type="ARBA" id="ARBA00004236"/>
    </source>
</evidence>
<dbReference type="AlphaFoldDB" id="A0AA37DFU8"/>
<dbReference type="Pfam" id="PF13091">
    <property type="entry name" value="PLDc_2"/>
    <property type="match status" value="2"/>
</dbReference>
<dbReference type="CDD" id="cd09154">
    <property type="entry name" value="PLDc_SMU_988_like_1"/>
    <property type="match status" value="1"/>
</dbReference>
<dbReference type="SMART" id="SM00155">
    <property type="entry name" value="PLDc"/>
    <property type="match status" value="2"/>
</dbReference>
<dbReference type="GO" id="GO:0005886">
    <property type="term" value="C:plasma membrane"/>
    <property type="evidence" value="ECO:0007669"/>
    <property type="project" value="UniProtKB-SubCell"/>
</dbReference>
<evidence type="ECO:0000256" key="2">
    <source>
        <dbReference type="ARBA" id="ARBA00022475"/>
    </source>
</evidence>
<gene>
    <name evidence="11" type="ORF">HMPREF9623_01606</name>
</gene>
<evidence type="ECO:0000256" key="9">
    <source>
        <dbReference type="SAM" id="Phobius"/>
    </source>
</evidence>
<evidence type="ECO:0000256" key="4">
    <source>
        <dbReference type="ARBA" id="ARBA00022692"/>
    </source>
</evidence>
<dbReference type="NCBIfam" id="TIGR04265">
    <property type="entry name" value="bac_cardiolipin"/>
    <property type="match status" value="1"/>
</dbReference>
<dbReference type="InterPro" id="IPR022924">
    <property type="entry name" value="Cardiolipin_synthase"/>
</dbReference>
<dbReference type="CDD" id="cd09160">
    <property type="entry name" value="PLDc_SMU_988_like_2"/>
    <property type="match status" value="1"/>
</dbReference>
<evidence type="ECO:0000256" key="3">
    <source>
        <dbReference type="ARBA" id="ARBA00022679"/>
    </source>
</evidence>
<keyword evidence="4 9" id="KW-0812">Transmembrane</keyword>
<dbReference type="SUPFAM" id="SSF56024">
    <property type="entry name" value="Phospholipase D/nuclease"/>
    <property type="match status" value="2"/>
</dbReference>
<proteinExistence type="predicted"/>
<keyword evidence="7 9" id="KW-0472">Membrane</keyword>
<feature type="transmembrane region" description="Helical" evidence="9">
    <location>
        <begin position="21"/>
        <end position="39"/>
    </location>
</feature>
<evidence type="ECO:0000313" key="11">
    <source>
        <dbReference type="EMBL" id="EHO16060.1"/>
    </source>
</evidence>
<dbReference type="GO" id="GO:0008808">
    <property type="term" value="F:cardiolipin synthase activity"/>
    <property type="evidence" value="ECO:0007669"/>
    <property type="project" value="UniProtKB-UniRule"/>
</dbReference>
<protein>
    <recommendedName>
        <fullName evidence="8">Cardiolipin synthase</fullName>
        <ecNumber evidence="8">2.7.8.-</ecNumber>
    </recommendedName>
</protein>
<feature type="transmembrane region" description="Helical" evidence="9">
    <location>
        <begin position="45"/>
        <end position="64"/>
    </location>
</feature>
<dbReference type="Proteomes" id="UP000018466">
    <property type="component" value="Unassembled WGS sequence"/>
</dbReference>
<sequence>MRRAVRVERKTEVRNGIKRGLFAVFAILLELIWLYVMIRDLTGDYPWIPVLIHTLALILVLGIYGRHINAAMKMPWILLIAAAPFFGVPLYLLIGFNGATHRMRLRYEKIEDRLFPLMPQQGGILEELETVDYGIANQFRYLSDRLGYPVYRDTDICFYPTAEEAFAAQLEALKKAERFIFMEYHAIEEKSAFERLFEVLSARAAVGVEVRLFYDDIGSIWFIDHDFIRRMEAAGIRTRVFNPMTPFFNAFLDHRDHRKITVIDGKVGFTGGYNLAEEYFNITHPYGHWFDTGIRLTGEAVRSLTGIFLENWNSIRKGGGGIEDFGQYLALPDYCAAEPGYCQPYADSPLDHEQTGENVYMNLVNHAKRYVYFMTPYLIITDEMSQAFCLAAKRGVDVRIVTPGIPDKKMVYQATRSYYNVLARAGVRIYEYTPGFMHAKQCVADDEIATCGTINLDFRSLYHHFENGVLFYRYRAVLDIKQCFWNTFPQCREVTERYLHGRTLFQRAEHCLLRLISPLL</sequence>
<name>A0AA37DFU8_9FIRM</name>
<comment type="subcellular location">
    <subcellularLocation>
        <location evidence="1">Cell membrane</location>
    </subcellularLocation>
</comment>
<evidence type="ECO:0000313" key="12">
    <source>
        <dbReference type="Proteomes" id="UP000018466"/>
    </source>
</evidence>
<feature type="domain" description="PLD phosphodiesterase" evidence="10">
    <location>
        <begin position="252"/>
        <end position="279"/>
    </location>
</feature>
<evidence type="ECO:0000259" key="10">
    <source>
        <dbReference type="PROSITE" id="PS50035"/>
    </source>
</evidence>
<keyword evidence="3" id="KW-0808">Transferase</keyword>
<keyword evidence="2" id="KW-1003">Cell membrane</keyword>
<evidence type="ECO:0000256" key="6">
    <source>
        <dbReference type="ARBA" id="ARBA00022989"/>
    </source>
</evidence>
<evidence type="ECO:0000256" key="8">
    <source>
        <dbReference type="NCBIfam" id="TIGR04265"/>
    </source>
</evidence>
<dbReference type="PANTHER" id="PTHR21248:SF22">
    <property type="entry name" value="PHOSPHOLIPASE D"/>
    <property type="match status" value="1"/>
</dbReference>
<evidence type="ECO:0000256" key="7">
    <source>
        <dbReference type="ARBA" id="ARBA00023136"/>
    </source>
</evidence>
<dbReference type="PANTHER" id="PTHR21248">
    <property type="entry name" value="CARDIOLIPIN SYNTHASE"/>
    <property type="match status" value="1"/>
</dbReference>
<organism evidence="11 12">
    <name type="scientific">Stomatobaculum longum</name>
    <dbReference type="NCBI Taxonomy" id="796942"/>
    <lineage>
        <taxon>Bacteria</taxon>
        <taxon>Bacillati</taxon>
        <taxon>Bacillota</taxon>
        <taxon>Clostridia</taxon>
        <taxon>Lachnospirales</taxon>
        <taxon>Lachnospiraceae</taxon>
        <taxon>Stomatobaculum</taxon>
    </lineage>
</organism>
<dbReference type="EC" id="2.7.8.-" evidence="8"/>
<dbReference type="InterPro" id="IPR001736">
    <property type="entry name" value="PLipase_D/transphosphatidylase"/>
</dbReference>
<keyword evidence="12" id="KW-1185">Reference proteome</keyword>
<comment type="caution">
    <text evidence="11">The sequence shown here is derived from an EMBL/GenBank/DDBJ whole genome shotgun (WGS) entry which is preliminary data.</text>
</comment>
<reference evidence="11 12" key="1">
    <citation type="submission" date="2011-10" db="EMBL/GenBank/DDBJ databases">
        <title>The Genome Sequence of Lachnospiraceae bacterium ACC2.</title>
        <authorList>
            <consortium name="The Broad Institute Genome Sequencing Platform"/>
            <person name="Earl A."/>
            <person name="Ward D."/>
            <person name="Feldgarden M."/>
            <person name="Gevers D."/>
            <person name="Sizova M."/>
            <person name="Hazen A."/>
            <person name="Epstein S."/>
            <person name="Young S.K."/>
            <person name="Zeng Q."/>
            <person name="Gargeya S."/>
            <person name="Fitzgerald M."/>
            <person name="Haas B."/>
            <person name="Abouelleil A."/>
            <person name="Alvarado L."/>
            <person name="Arachchi H.M."/>
            <person name="Berlin A."/>
            <person name="Brown A."/>
            <person name="Chapman S.B."/>
            <person name="Chen Z."/>
            <person name="Dunbar C."/>
            <person name="Freedman E."/>
            <person name="Gearin G."/>
            <person name="Goldberg J."/>
            <person name="Griggs A."/>
            <person name="Gujja S."/>
            <person name="Heiman D."/>
            <person name="Howarth C."/>
            <person name="Larson L."/>
            <person name="Lui A."/>
            <person name="MacDonald P.J.P."/>
            <person name="Montmayeur A."/>
            <person name="Murphy C."/>
            <person name="Neiman D."/>
            <person name="Pearson M."/>
            <person name="Priest M."/>
            <person name="Roberts A."/>
            <person name="Saif S."/>
            <person name="Shea T."/>
            <person name="Shenoy N."/>
            <person name="Sisk P."/>
            <person name="Stolte C."/>
            <person name="Sykes S."/>
            <person name="Wortman J."/>
            <person name="Nusbaum C."/>
            <person name="Birren B."/>
        </authorList>
    </citation>
    <scope>NUCLEOTIDE SEQUENCE [LARGE SCALE GENOMIC DNA]</scope>
    <source>
        <strain evidence="11 12">ACC2</strain>
    </source>
</reference>
<dbReference type="PROSITE" id="PS50035">
    <property type="entry name" value="PLD"/>
    <property type="match status" value="2"/>
</dbReference>
<dbReference type="InterPro" id="IPR025202">
    <property type="entry name" value="PLD-like_dom"/>
</dbReference>
<accession>A0AA37DFU8</accession>
<evidence type="ECO:0000256" key="5">
    <source>
        <dbReference type="ARBA" id="ARBA00022737"/>
    </source>
</evidence>
<keyword evidence="5" id="KW-0677">Repeat</keyword>
<keyword evidence="6 9" id="KW-1133">Transmembrane helix</keyword>
<feature type="transmembrane region" description="Helical" evidence="9">
    <location>
        <begin position="76"/>
        <end position="96"/>
    </location>
</feature>
<dbReference type="Gene3D" id="3.30.870.10">
    <property type="entry name" value="Endonuclease Chain A"/>
    <property type="match status" value="2"/>
</dbReference>
<dbReference type="RefSeq" id="WP_009533438.1">
    <property type="nucleotide sequence ID" value="NZ_CAUOLT010000002.1"/>
</dbReference>
<dbReference type="GO" id="GO:0032049">
    <property type="term" value="P:cardiolipin biosynthetic process"/>
    <property type="evidence" value="ECO:0007669"/>
    <property type="project" value="UniProtKB-UniRule"/>
</dbReference>
<dbReference type="GeneID" id="86941332"/>